<dbReference type="Proteomes" id="UP000005446">
    <property type="component" value="Unassembled WGS sequence"/>
</dbReference>
<dbReference type="HOGENOM" id="CLU_1496347_0_0_1"/>
<dbReference type="AlphaFoldDB" id="H0EEE1"/>
<accession>H0EEE1</accession>
<evidence type="ECO:0000313" key="2">
    <source>
        <dbReference type="EMBL" id="EHL03124.1"/>
    </source>
</evidence>
<keyword evidence="1" id="KW-1133">Transmembrane helix</keyword>
<feature type="transmembrane region" description="Helical" evidence="1">
    <location>
        <begin position="154"/>
        <end position="173"/>
    </location>
</feature>
<evidence type="ECO:0000313" key="3">
    <source>
        <dbReference type="Proteomes" id="UP000005446"/>
    </source>
</evidence>
<reference evidence="2 3" key="1">
    <citation type="journal article" date="2012" name="Eukaryot. Cell">
        <title>Genome sequence of the fungus Glarea lozoyensis: the first genome sequence of a species from the Helotiaceae family.</title>
        <authorList>
            <person name="Youssar L."/>
            <person name="Gruening B.A."/>
            <person name="Erxleben A."/>
            <person name="Guenther S."/>
            <person name="Huettel W."/>
        </authorList>
    </citation>
    <scope>NUCLEOTIDE SEQUENCE [LARGE SCALE GENOMIC DNA]</scope>
    <source>
        <strain evidence="3">ATCC 74030 / MF5533</strain>
    </source>
</reference>
<dbReference type="OrthoDB" id="10292796at2759"/>
<dbReference type="EMBL" id="AGUE01000015">
    <property type="protein sequence ID" value="EHL03124.1"/>
    <property type="molecule type" value="Genomic_DNA"/>
</dbReference>
<gene>
    <name evidence="2" type="ORF">M7I_0816</name>
</gene>
<keyword evidence="1" id="KW-0472">Membrane</keyword>
<keyword evidence="1" id="KW-0812">Transmembrane</keyword>
<comment type="caution">
    <text evidence="2">The sequence shown here is derived from an EMBL/GenBank/DDBJ whole genome shotgun (WGS) entry which is preliminary data.</text>
</comment>
<keyword evidence="3" id="KW-1185">Reference proteome</keyword>
<name>H0EEE1_GLAL7</name>
<evidence type="ECO:0000256" key="1">
    <source>
        <dbReference type="SAM" id="Phobius"/>
    </source>
</evidence>
<feature type="transmembrane region" description="Helical" evidence="1">
    <location>
        <begin position="125"/>
        <end position="148"/>
    </location>
</feature>
<protein>
    <submittedName>
        <fullName evidence="2">Uncharacterized protein</fullName>
    </submittedName>
</protein>
<dbReference type="InParanoid" id="H0EEE1"/>
<organism evidence="2 3">
    <name type="scientific">Glarea lozoyensis (strain ATCC 74030 / MF5533)</name>
    <dbReference type="NCBI Taxonomy" id="1104152"/>
    <lineage>
        <taxon>Eukaryota</taxon>
        <taxon>Fungi</taxon>
        <taxon>Dikarya</taxon>
        <taxon>Ascomycota</taxon>
        <taxon>Pezizomycotina</taxon>
        <taxon>Leotiomycetes</taxon>
        <taxon>Helotiales</taxon>
        <taxon>Helotiaceae</taxon>
        <taxon>Glarea</taxon>
    </lineage>
</organism>
<proteinExistence type="predicted"/>
<sequence length="180" mass="19859">MSTQSTIESVTANTHLDVRIIYTKAARHYLEFCSIHQNDSLPIAIKKLIRHHNTFLYGNSQWLKHLDVFRTATLEIATLSPYCAEYDVEAPSHEVLIESSTSNKLLTSAWNIKKAILIKTELSRFGFCIILMAFLVLCIGGGVGVGFATHSMDLGVLIATGLPAFAVCGNGLYMRGVRRG</sequence>